<reference evidence="1 2" key="1">
    <citation type="submission" date="2019-02" db="EMBL/GenBank/DDBJ databases">
        <title>Deep-cultivation of Planctomycetes and their phenomic and genomic characterization uncovers novel biology.</title>
        <authorList>
            <person name="Wiegand S."/>
            <person name="Jogler M."/>
            <person name="Boedeker C."/>
            <person name="Pinto D."/>
            <person name="Vollmers J."/>
            <person name="Rivas-Marin E."/>
            <person name="Kohn T."/>
            <person name="Peeters S.H."/>
            <person name="Heuer A."/>
            <person name="Rast P."/>
            <person name="Oberbeckmann S."/>
            <person name="Bunk B."/>
            <person name="Jeske O."/>
            <person name="Meyerdierks A."/>
            <person name="Storesund J.E."/>
            <person name="Kallscheuer N."/>
            <person name="Luecker S."/>
            <person name="Lage O.M."/>
            <person name="Pohl T."/>
            <person name="Merkel B.J."/>
            <person name="Hornburger P."/>
            <person name="Mueller R.-W."/>
            <person name="Bruemmer F."/>
            <person name="Labrenz M."/>
            <person name="Spormann A.M."/>
            <person name="Op den Camp H."/>
            <person name="Overmann J."/>
            <person name="Amann R."/>
            <person name="Jetten M.S.M."/>
            <person name="Mascher T."/>
            <person name="Medema M.H."/>
            <person name="Devos D.P."/>
            <person name="Kaster A.-K."/>
            <person name="Ovreas L."/>
            <person name="Rohde M."/>
            <person name="Galperin M.Y."/>
            <person name="Jogler C."/>
        </authorList>
    </citation>
    <scope>NUCLEOTIDE SEQUENCE [LARGE SCALE GENOMIC DNA]</scope>
    <source>
        <strain evidence="1 2">Mal33</strain>
    </source>
</reference>
<dbReference type="Pfam" id="PF09720">
    <property type="entry name" value="Unstab_antitox"/>
    <property type="match status" value="1"/>
</dbReference>
<dbReference type="RefSeq" id="WP_145285810.1">
    <property type="nucleotide sequence ID" value="NZ_CP036318.1"/>
</dbReference>
<proteinExistence type="predicted"/>
<sequence length="80" mass="8929">MSQYQDILANATQLPINDRLRLIDDLASSIPDDHPPRLSPEWLAEIDRRSNEIDAGTAETENWSTIRARLFGKHGVGDSG</sequence>
<evidence type="ECO:0000313" key="2">
    <source>
        <dbReference type="Proteomes" id="UP000316770"/>
    </source>
</evidence>
<dbReference type="AlphaFoldDB" id="A0A518IUY4"/>
<protein>
    <submittedName>
        <fullName evidence="1">Addiction module component</fullName>
    </submittedName>
</protein>
<keyword evidence="2" id="KW-1185">Reference proteome</keyword>
<gene>
    <name evidence="1" type="ORF">Mal33_28930</name>
</gene>
<organism evidence="1 2">
    <name type="scientific">Rosistilla oblonga</name>
    <dbReference type="NCBI Taxonomy" id="2527990"/>
    <lineage>
        <taxon>Bacteria</taxon>
        <taxon>Pseudomonadati</taxon>
        <taxon>Planctomycetota</taxon>
        <taxon>Planctomycetia</taxon>
        <taxon>Pirellulales</taxon>
        <taxon>Pirellulaceae</taxon>
        <taxon>Rosistilla</taxon>
    </lineage>
</organism>
<dbReference type="NCBIfam" id="TIGR02574">
    <property type="entry name" value="stabl_TIGR02574"/>
    <property type="match status" value="1"/>
</dbReference>
<dbReference type="EMBL" id="CP036318">
    <property type="protein sequence ID" value="QDV56892.1"/>
    <property type="molecule type" value="Genomic_DNA"/>
</dbReference>
<evidence type="ECO:0000313" key="1">
    <source>
        <dbReference type="EMBL" id="QDV56892.1"/>
    </source>
</evidence>
<accession>A0A518IUY4</accession>
<name>A0A518IUY4_9BACT</name>
<dbReference type="Proteomes" id="UP000316770">
    <property type="component" value="Chromosome"/>
</dbReference>
<dbReference type="InterPro" id="IPR013406">
    <property type="entry name" value="CHP02574_addiction_mod"/>
</dbReference>